<evidence type="ECO:0000256" key="1">
    <source>
        <dbReference type="SAM" id="MobiDB-lite"/>
    </source>
</evidence>
<reference evidence="2" key="1">
    <citation type="submission" date="2017-08" db="EMBL/GenBank/DDBJ databases">
        <authorList>
            <person name="Imhoff J.F."/>
            <person name="Rahn T."/>
            <person name="Kuenzel S."/>
            <person name="Neulinger S.C."/>
        </authorList>
    </citation>
    <scope>NUCLEOTIDE SEQUENCE</scope>
    <source>
        <strain evidence="2">DSM 11080</strain>
    </source>
</reference>
<protein>
    <submittedName>
        <fullName evidence="2">Uncharacterized protein</fullName>
    </submittedName>
</protein>
<proteinExistence type="predicted"/>
<dbReference type="Proteomes" id="UP001296776">
    <property type="component" value="Unassembled WGS sequence"/>
</dbReference>
<reference evidence="2" key="2">
    <citation type="journal article" date="2020" name="Microorganisms">
        <title>Osmotic Adaptation and Compatible Solute Biosynthesis of Phototrophic Bacteria as Revealed from Genome Analyses.</title>
        <authorList>
            <person name="Imhoff J.F."/>
            <person name="Rahn T."/>
            <person name="Kunzel S."/>
            <person name="Keller A."/>
            <person name="Neulinger S.C."/>
        </authorList>
    </citation>
    <scope>NUCLEOTIDE SEQUENCE</scope>
    <source>
        <strain evidence="2">DSM 11080</strain>
    </source>
</reference>
<name>A0AAJ0U8T8_9GAMM</name>
<organism evidence="2 3">
    <name type="scientific">Halochromatium glycolicum</name>
    <dbReference type="NCBI Taxonomy" id="85075"/>
    <lineage>
        <taxon>Bacteria</taxon>
        <taxon>Pseudomonadati</taxon>
        <taxon>Pseudomonadota</taxon>
        <taxon>Gammaproteobacteria</taxon>
        <taxon>Chromatiales</taxon>
        <taxon>Chromatiaceae</taxon>
        <taxon>Halochromatium</taxon>
    </lineage>
</organism>
<dbReference type="EMBL" id="NRSJ01000054">
    <property type="protein sequence ID" value="MBK1706870.1"/>
    <property type="molecule type" value="Genomic_DNA"/>
</dbReference>
<sequence length="77" mass="7759">MATPSSSFADLVCPLQFGRQFSGQRVGSLGFGAAFGGGQGGQNAGGAVGFLQNAQLLPGSDRPPFRPLGHLRIGGGR</sequence>
<dbReference type="AlphaFoldDB" id="A0AAJ0U8T8"/>
<evidence type="ECO:0000313" key="3">
    <source>
        <dbReference type="Proteomes" id="UP001296776"/>
    </source>
</evidence>
<keyword evidence="3" id="KW-1185">Reference proteome</keyword>
<gene>
    <name evidence="2" type="ORF">CKO40_20595</name>
</gene>
<evidence type="ECO:0000313" key="2">
    <source>
        <dbReference type="EMBL" id="MBK1706870.1"/>
    </source>
</evidence>
<feature type="region of interest" description="Disordered" evidence="1">
    <location>
        <begin position="58"/>
        <end position="77"/>
    </location>
</feature>
<comment type="caution">
    <text evidence="2">The sequence shown here is derived from an EMBL/GenBank/DDBJ whole genome shotgun (WGS) entry which is preliminary data.</text>
</comment>
<accession>A0AAJ0U8T8</accession>